<reference evidence="2" key="1">
    <citation type="journal article" date="2021" name="Front. Microbiol.">
        <title>Comprehensive Comparative Genomics and Phenotyping of Methylobacterium Species.</title>
        <authorList>
            <person name="Alessa O."/>
            <person name="Ogura Y."/>
            <person name="Fujitani Y."/>
            <person name="Takami H."/>
            <person name="Hayashi T."/>
            <person name="Sahin N."/>
            <person name="Tani A."/>
        </authorList>
    </citation>
    <scope>NUCLEOTIDE SEQUENCE</scope>
    <source>
        <strain evidence="2">DSM 23674</strain>
    </source>
</reference>
<dbReference type="EMBL" id="BPRA01000003">
    <property type="protein sequence ID" value="GJE54285.1"/>
    <property type="molecule type" value="Genomic_DNA"/>
</dbReference>
<organism evidence="2 3">
    <name type="scientific">Methylobacterium thuringiense</name>
    <dbReference type="NCBI Taxonomy" id="1003091"/>
    <lineage>
        <taxon>Bacteria</taxon>
        <taxon>Pseudomonadati</taxon>
        <taxon>Pseudomonadota</taxon>
        <taxon>Alphaproteobacteria</taxon>
        <taxon>Hyphomicrobiales</taxon>
        <taxon>Methylobacteriaceae</taxon>
        <taxon>Methylobacterium</taxon>
    </lineage>
</organism>
<feature type="domain" description="Glycosyltransferase 2-like" evidence="1">
    <location>
        <begin position="446"/>
        <end position="620"/>
    </location>
</feature>
<reference evidence="2" key="2">
    <citation type="submission" date="2021-08" db="EMBL/GenBank/DDBJ databases">
        <authorList>
            <person name="Tani A."/>
            <person name="Ola A."/>
            <person name="Ogura Y."/>
            <person name="Katsura K."/>
            <person name="Hayashi T."/>
        </authorList>
    </citation>
    <scope>NUCLEOTIDE SEQUENCE</scope>
    <source>
        <strain evidence="2">DSM 23674</strain>
    </source>
</reference>
<dbReference type="CDD" id="cd04186">
    <property type="entry name" value="GT_2_like_c"/>
    <property type="match status" value="1"/>
</dbReference>
<dbReference type="RefSeq" id="WP_187272391.1">
    <property type="nucleotide sequence ID" value="NZ_BPRA01000003.1"/>
</dbReference>
<evidence type="ECO:0000259" key="1">
    <source>
        <dbReference type="Pfam" id="PF00535"/>
    </source>
</evidence>
<comment type="caution">
    <text evidence="2">The sequence shown here is derived from an EMBL/GenBank/DDBJ whole genome shotgun (WGS) entry which is preliminary data.</text>
</comment>
<sequence>MRLRRIVRRLTWHRKLDPVLIAAVRQSGLFAPRWYLRRYPDVRTYPAGPLAHFCQHGIYEGKDPGPLFSTDAYRARATGVAASGEPPFLHAMRRREPDSAYLWTPSTEEALRPVILASGLFDPDFYFAQNPDVARTTSKPFDHYIRYGRLENRAPGPAFDPEYYTELYPDYRTLFPTPIEHFVLYGRARGHAGSGAPLYQRWIQLHDALTPEDEAAIRAEAERDPLPPVQVLCVLDAAAVDGLPRILEALRGQIGADWQATLAPAADLPAELWRRCETGVSGHSQIRCAISLDLALGEIADGSTVLLCAGDAILRAHAADAFARWLRAHGATAAYADHDRLTGTERTAPDFTPEMSPDYLRRVAYAGPAAAFRSDAGTRAALSDAYARAQPSATLPSAFLQRLDPAAVTRVPFVLSHRIGAAPTPRFVTAEPVIAEPGEAFASVGIVIPTRDRIELLRPCIESILAQTDYPADRREIIVVDNGSEKPETAEYFRDIAARGVVIVPAPGPFNFSAINNAGVARSNADILVFLNNDTTVNRADWLKKLVAQARRPEVGAVGATLLYPDDTVQHAGVILGVHGVGIHRHAGVPYTAIATADVTREFSAVTGACLAMRRELFLELGGFDPSLEVNFNDTKLCVAAVQAGYRTVNIAEPLLYHHESKSRGYSDSSAKLNRLYREAATLIAQVPAMFRDDPAYSPNLSLTRLYDPAFPPRIVRPWRRSRGAKRVLMLSLVHGQGFGVPVVLAQQAAALRARGFEVTVGGPVSERDTEYPGCRRVALADARAAANFAVSEGIDCVVAHTQPFFSVARLLGAHPATYFVDHGEPSPELFPDRVGREAVDREKRLSAAFAKRIFTISRTIYGQQFRQDAMVLRNGGTHLTAWNAEWAARRDALRARWNLTNRFVILNVCRFTASERNYKGVDRYVDIAQEFGLLHPEAKDACVFALVGRGEPADVALLEGEGLRVFPNVSDAEMGELYAVADAYASFSRWEGYNLGIGQALAMGLPVVASGIEAHREFPIVTSNATIEVCAELARQHAAWAGGPVERKAVLEPWQPALDLFCDTLAADCAAAPGPWG</sequence>
<proteinExistence type="predicted"/>
<gene>
    <name evidence="2" type="ORF">EKPJFOCH_0759</name>
</gene>
<evidence type="ECO:0000313" key="3">
    <source>
        <dbReference type="Proteomes" id="UP001055101"/>
    </source>
</evidence>
<dbReference type="PANTHER" id="PTHR43179">
    <property type="entry name" value="RHAMNOSYLTRANSFERASE WBBL"/>
    <property type="match status" value="1"/>
</dbReference>
<protein>
    <recommendedName>
        <fullName evidence="1">Glycosyltransferase 2-like domain-containing protein</fullName>
    </recommendedName>
</protein>
<keyword evidence="3" id="KW-1185">Reference proteome</keyword>
<dbReference type="Pfam" id="PF13692">
    <property type="entry name" value="Glyco_trans_1_4"/>
    <property type="match status" value="1"/>
</dbReference>
<dbReference type="Gene3D" id="3.40.50.2000">
    <property type="entry name" value="Glycogen Phosphorylase B"/>
    <property type="match status" value="1"/>
</dbReference>
<dbReference type="PANTHER" id="PTHR43179:SF7">
    <property type="entry name" value="RHAMNOSYLTRANSFERASE WBBL"/>
    <property type="match status" value="1"/>
</dbReference>
<dbReference type="InterPro" id="IPR029044">
    <property type="entry name" value="Nucleotide-diphossugar_trans"/>
</dbReference>
<dbReference type="Gene3D" id="3.90.550.10">
    <property type="entry name" value="Spore Coat Polysaccharide Biosynthesis Protein SpsA, Chain A"/>
    <property type="match status" value="1"/>
</dbReference>
<accession>A0ABQ4TJS6</accession>
<dbReference type="Proteomes" id="UP001055101">
    <property type="component" value="Unassembled WGS sequence"/>
</dbReference>
<dbReference type="SUPFAM" id="SSF53448">
    <property type="entry name" value="Nucleotide-diphospho-sugar transferases"/>
    <property type="match status" value="1"/>
</dbReference>
<evidence type="ECO:0000313" key="2">
    <source>
        <dbReference type="EMBL" id="GJE54285.1"/>
    </source>
</evidence>
<dbReference type="Pfam" id="PF00535">
    <property type="entry name" value="Glycos_transf_2"/>
    <property type="match status" value="1"/>
</dbReference>
<dbReference type="SUPFAM" id="SSF53756">
    <property type="entry name" value="UDP-Glycosyltransferase/glycogen phosphorylase"/>
    <property type="match status" value="1"/>
</dbReference>
<name>A0ABQ4TJS6_9HYPH</name>
<dbReference type="InterPro" id="IPR001173">
    <property type="entry name" value="Glyco_trans_2-like"/>
</dbReference>